<evidence type="ECO:0000256" key="1">
    <source>
        <dbReference type="ARBA" id="ARBA00004609"/>
    </source>
</evidence>
<feature type="chain" id="PRO_5032786113" description="X8 domain-containing protein" evidence="4">
    <location>
        <begin position="31"/>
        <end position="172"/>
    </location>
</feature>
<dbReference type="SMART" id="SM00768">
    <property type="entry name" value="X8"/>
    <property type="match status" value="1"/>
</dbReference>
<dbReference type="Gene3D" id="1.20.58.1040">
    <property type="match status" value="1"/>
</dbReference>
<evidence type="ECO:0000256" key="3">
    <source>
        <dbReference type="ARBA" id="ARBA00022729"/>
    </source>
</evidence>
<evidence type="ECO:0000256" key="4">
    <source>
        <dbReference type="SAM" id="SignalP"/>
    </source>
</evidence>
<dbReference type="PANTHER" id="PTHR31044">
    <property type="entry name" value="BETA-1,3 GLUCANASE"/>
    <property type="match status" value="1"/>
</dbReference>
<dbReference type="GO" id="GO:0005886">
    <property type="term" value="C:plasma membrane"/>
    <property type="evidence" value="ECO:0007669"/>
    <property type="project" value="UniProtKB-SubCell"/>
</dbReference>
<accession>A0A833TTI4</accession>
<dbReference type="Gramene" id="Jr11_16860_p1">
    <property type="protein sequence ID" value="cds.Jr11_16860_p1"/>
    <property type="gene ID" value="Jr11_16860"/>
</dbReference>
<dbReference type="EMBL" id="LIHL02000011">
    <property type="protein sequence ID" value="KAF5455466.1"/>
    <property type="molecule type" value="Genomic_DNA"/>
</dbReference>
<keyword evidence="3 4" id="KW-0732">Signal</keyword>
<reference evidence="6" key="2">
    <citation type="submission" date="2020-03" db="EMBL/GenBank/DDBJ databases">
        <title>Walnut 2.0.</title>
        <authorList>
            <person name="Marrano A."/>
            <person name="Britton M."/>
            <person name="Zimin A.V."/>
            <person name="Zaini P.A."/>
            <person name="Workman R."/>
            <person name="Puiu D."/>
            <person name="Bianco L."/>
            <person name="Allen B.J."/>
            <person name="Troggio M."/>
            <person name="Leslie C.A."/>
            <person name="Timp W."/>
            <person name="Dendekar A."/>
            <person name="Salzberg S.L."/>
            <person name="Neale D.B."/>
        </authorList>
    </citation>
    <scope>NUCLEOTIDE SEQUENCE</scope>
    <source>
        <tissue evidence="6">Leaves</tissue>
    </source>
</reference>
<sequence>MKMKAARGTFAIFLPLALAFLLSFAACTESRTSKVNGKRQQAAIFSRSHVNGKKLQHAKAGENKALYSDRARKDSSNTWCIAKPSIDNERLQHNVEYSCAQAHVNCSSIQAGGSCFHPNNVNSHASVVMNLFYQTAGKHHWNCHFNATGLIVFVNPCKFSTMNFSFDEANVR</sequence>
<dbReference type="Proteomes" id="UP000619265">
    <property type="component" value="Unassembled WGS sequence"/>
</dbReference>
<proteinExistence type="predicted"/>
<comment type="subcellular location">
    <subcellularLocation>
        <location evidence="1">Cell membrane</location>
        <topology evidence="1">Lipid-anchor</topology>
        <topology evidence="1">GPI-anchor</topology>
    </subcellularLocation>
</comment>
<dbReference type="InterPro" id="IPR044788">
    <property type="entry name" value="X8_dom_prot"/>
</dbReference>
<dbReference type="PROSITE" id="PS51257">
    <property type="entry name" value="PROKAR_LIPOPROTEIN"/>
    <property type="match status" value="1"/>
</dbReference>
<dbReference type="PANTHER" id="PTHR31044:SF103">
    <property type="entry name" value="MAJOR POLLEN ALLERGEN OLE E 10-LIKE"/>
    <property type="match status" value="1"/>
</dbReference>
<evidence type="ECO:0000313" key="6">
    <source>
        <dbReference type="EMBL" id="KAF5455466.1"/>
    </source>
</evidence>
<keyword evidence="2" id="KW-0449">Lipoprotein</keyword>
<feature type="domain" description="X8" evidence="5">
    <location>
        <begin position="78"/>
        <end position="159"/>
    </location>
</feature>
<reference evidence="6" key="1">
    <citation type="submission" date="2015-10" db="EMBL/GenBank/DDBJ databases">
        <authorList>
            <person name="Martinez-Garcia P.J."/>
            <person name="Crepeau M.W."/>
            <person name="Puiu D."/>
            <person name="Gonzalez-Ibeas D."/>
            <person name="Whalen J."/>
            <person name="Stevens K."/>
            <person name="Paul R."/>
            <person name="Butterfield T."/>
            <person name="Britton M."/>
            <person name="Reagan R."/>
            <person name="Chakraborty S."/>
            <person name="Walawage S.L."/>
            <person name="Vasquez-Gross H.A."/>
            <person name="Cardeno C."/>
            <person name="Famula R."/>
            <person name="Pratt K."/>
            <person name="Kuruganti S."/>
            <person name="Aradhya M.K."/>
            <person name="Leslie C.A."/>
            <person name="Dandekar A.M."/>
            <person name="Salzberg S.L."/>
            <person name="Wegrzyn J.L."/>
            <person name="Langley C.H."/>
            <person name="Neale D.B."/>
        </authorList>
    </citation>
    <scope>NUCLEOTIDE SEQUENCE</scope>
    <source>
        <tissue evidence="6">Leaves</tissue>
    </source>
</reference>
<dbReference type="GO" id="GO:0098552">
    <property type="term" value="C:side of membrane"/>
    <property type="evidence" value="ECO:0007669"/>
    <property type="project" value="UniProtKB-KW"/>
</dbReference>
<name>A0A833TTI4_JUGRE</name>
<evidence type="ECO:0000313" key="7">
    <source>
        <dbReference type="Proteomes" id="UP000619265"/>
    </source>
</evidence>
<comment type="caution">
    <text evidence="6">The sequence shown here is derived from an EMBL/GenBank/DDBJ whole genome shotgun (WGS) entry which is preliminary data.</text>
</comment>
<dbReference type="Pfam" id="PF07983">
    <property type="entry name" value="X8"/>
    <property type="match status" value="1"/>
</dbReference>
<evidence type="ECO:0000256" key="2">
    <source>
        <dbReference type="ARBA" id="ARBA00022622"/>
    </source>
</evidence>
<organism evidence="6 7">
    <name type="scientific">Juglans regia</name>
    <name type="common">English walnut</name>
    <dbReference type="NCBI Taxonomy" id="51240"/>
    <lineage>
        <taxon>Eukaryota</taxon>
        <taxon>Viridiplantae</taxon>
        <taxon>Streptophyta</taxon>
        <taxon>Embryophyta</taxon>
        <taxon>Tracheophyta</taxon>
        <taxon>Spermatophyta</taxon>
        <taxon>Magnoliopsida</taxon>
        <taxon>eudicotyledons</taxon>
        <taxon>Gunneridae</taxon>
        <taxon>Pentapetalae</taxon>
        <taxon>rosids</taxon>
        <taxon>fabids</taxon>
        <taxon>Fagales</taxon>
        <taxon>Juglandaceae</taxon>
        <taxon>Juglans</taxon>
    </lineage>
</organism>
<dbReference type="GO" id="GO:0009506">
    <property type="term" value="C:plasmodesma"/>
    <property type="evidence" value="ECO:0007669"/>
    <property type="project" value="UniProtKB-ARBA"/>
</dbReference>
<dbReference type="InterPro" id="IPR012946">
    <property type="entry name" value="X8"/>
</dbReference>
<feature type="signal peptide" evidence="4">
    <location>
        <begin position="1"/>
        <end position="30"/>
    </location>
</feature>
<gene>
    <name evidence="6" type="ORF">F2P56_025038</name>
</gene>
<evidence type="ECO:0000259" key="5">
    <source>
        <dbReference type="SMART" id="SM00768"/>
    </source>
</evidence>
<keyword evidence="2" id="KW-0336">GPI-anchor</keyword>
<keyword evidence="2" id="KW-0472">Membrane</keyword>
<keyword evidence="2" id="KW-0325">Glycoprotein</keyword>
<protein>
    <recommendedName>
        <fullName evidence="5">X8 domain-containing protein</fullName>
    </recommendedName>
</protein>
<dbReference type="AlphaFoldDB" id="A0A833TTI4"/>